<dbReference type="EMBL" id="CP090892">
    <property type="protein sequence ID" value="ULU08807.1"/>
    <property type="molecule type" value="Genomic_DNA"/>
</dbReference>
<gene>
    <name evidence="2" type="ORF">L3Y34_019788</name>
</gene>
<feature type="region of interest" description="Disordered" evidence="1">
    <location>
        <begin position="31"/>
        <end position="74"/>
    </location>
</feature>
<dbReference type="AlphaFoldDB" id="A0AAE9DQ87"/>
<proteinExistence type="predicted"/>
<evidence type="ECO:0000256" key="1">
    <source>
        <dbReference type="SAM" id="MobiDB-lite"/>
    </source>
</evidence>
<evidence type="ECO:0000313" key="2">
    <source>
        <dbReference type="EMBL" id="ULU08807.1"/>
    </source>
</evidence>
<accession>A0AAE9DQ87</accession>
<dbReference type="Proteomes" id="UP000827892">
    <property type="component" value="Chromosome II"/>
</dbReference>
<reference evidence="2 3" key="1">
    <citation type="submission" date="2022-05" db="EMBL/GenBank/DDBJ databases">
        <title>Chromosome-level reference genomes for two strains of Caenorhabditis briggsae: an improved platform for comparative genomics.</title>
        <authorList>
            <person name="Stevens L."/>
            <person name="Andersen E.C."/>
        </authorList>
    </citation>
    <scope>NUCLEOTIDE SEQUENCE [LARGE SCALE GENOMIC DNA]</scope>
    <source>
        <strain evidence="2">QX1410_ONT</strain>
        <tissue evidence="2">Whole-organism</tissue>
    </source>
</reference>
<name>A0AAE9DQ87_CAEBR</name>
<sequence length="151" mass="16682">MDFSSSKPAEVPKQDLAGLMEAAQKDLFGYLETPPVTSDDSNHLKQIPNAPTKVPAQNQYVNEPPTSETGPLNPLIPENNVFLNVLKFLPTMNNAKPEESYPIQPSDSVLQISPEKGLHWVHRSEIAQINMPPIDPALVQNLLDQFRASNS</sequence>
<organism evidence="2 3">
    <name type="scientific">Caenorhabditis briggsae</name>
    <dbReference type="NCBI Taxonomy" id="6238"/>
    <lineage>
        <taxon>Eukaryota</taxon>
        <taxon>Metazoa</taxon>
        <taxon>Ecdysozoa</taxon>
        <taxon>Nematoda</taxon>
        <taxon>Chromadorea</taxon>
        <taxon>Rhabditida</taxon>
        <taxon>Rhabditina</taxon>
        <taxon>Rhabditomorpha</taxon>
        <taxon>Rhabditoidea</taxon>
        <taxon>Rhabditidae</taxon>
        <taxon>Peloderinae</taxon>
        <taxon>Caenorhabditis</taxon>
    </lineage>
</organism>
<evidence type="ECO:0000313" key="3">
    <source>
        <dbReference type="Proteomes" id="UP000827892"/>
    </source>
</evidence>
<feature type="compositionally biased region" description="Polar residues" evidence="1">
    <location>
        <begin position="55"/>
        <end position="70"/>
    </location>
</feature>
<protein>
    <submittedName>
        <fullName evidence="2">Uncharacterized protein</fullName>
    </submittedName>
</protein>